<gene>
    <name evidence="5" type="primary">kdsB</name>
    <name evidence="6" type="ORF">CLV84_3431</name>
</gene>
<dbReference type="RefSeq" id="WP_104420930.1">
    <property type="nucleotide sequence ID" value="NZ_PTJC01000006.1"/>
</dbReference>
<dbReference type="UniPathway" id="UPA00358">
    <property type="reaction ID" value="UER00476"/>
</dbReference>
<evidence type="ECO:0000256" key="4">
    <source>
        <dbReference type="ARBA" id="ARBA00022985"/>
    </source>
</evidence>
<proteinExistence type="inferred from homology"/>
<dbReference type="CDD" id="cd02517">
    <property type="entry name" value="CMP-KDO-Synthetase"/>
    <property type="match status" value="1"/>
</dbReference>
<keyword evidence="2 5" id="KW-0808">Transferase</keyword>
<organism evidence="6 7">
    <name type="scientific">Neolewinella xylanilytica</name>
    <dbReference type="NCBI Taxonomy" id="1514080"/>
    <lineage>
        <taxon>Bacteria</taxon>
        <taxon>Pseudomonadati</taxon>
        <taxon>Bacteroidota</taxon>
        <taxon>Saprospiria</taxon>
        <taxon>Saprospirales</taxon>
        <taxon>Lewinellaceae</taxon>
        <taxon>Neolewinella</taxon>
    </lineage>
</organism>
<dbReference type="NCBIfam" id="NF003950">
    <property type="entry name" value="PRK05450.1-3"/>
    <property type="match status" value="1"/>
</dbReference>
<dbReference type="GO" id="GO:0009103">
    <property type="term" value="P:lipopolysaccharide biosynthetic process"/>
    <property type="evidence" value="ECO:0007669"/>
    <property type="project" value="UniProtKB-UniRule"/>
</dbReference>
<dbReference type="GO" id="GO:0008690">
    <property type="term" value="F:3-deoxy-manno-octulosonate cytidylyltransferase activity"/>
    <property type="evidence" value="ECO:0007669"/>
    <property type="project" value="UniProtKB-UniRule"/>
</dbReference>
<evidence type="ECO:0000256" key="1">
    <source>
        <dbReference type="ARBA" id="ARBA00004370"/>
    </source>
</evidence>
<keyword evidence="5" id="KW-0963">Cytoplasm</keyword>
<evidence type="ECO:0000256" key="2">
    <source>
        <dbReference type="ARBA" id="ARBA00022679"/>
    </source>
</evidence>
<dbReference type="AlphaFoldDB" id="A0A2S6I5S7"/>
<evidence type="ECO:0000256" key="3">
    <source>
        <dbReference type="ARBA" id="ARBA00022695"/>
    </source>
</evidence>
<dbReference type="EC" id="2.7.7.38" evidence="5"/>
<dbReference type="NCBIfam" id="NF003952">
    <property type="entry name" value="PRK05450.1-5"/>
    <property type="match status" value="1"/>
</dbReference>
<evidence type="ECO:0000313" key="7">
    <source>
        <dbReference type="Proteomes" id="UP000237662"/>
    </source>
</evidence>
<protein>
    <recommendedName>
        <fullName evidence="5">3-deoxy-manno-octulosonate cytidylyltransferase</fullName>
        <ecNumber evidence="5">2.7.7.38</ecNumber>
    </recommendedName>
    <alternativeName>
        <fullName evidence="5">CMP-2-keto-3-deoxyoctulosonic acid synthase</fullName>
        <shortName evidence="5">CKS</shortName>
        <shortName evidence="5">CMP-KDO synthase</shortName>
    </alternativeName>
</protein>
<comment type="caution">
    <text evidence="6">The sequence shown here is derived from an EMBL/GenBank/DDBJ whole genome shotgun (WGS) entry which is preliminary data.</text>
</comment>
<evidence type="ECO:0000256" key="5">
    <source>
        <dbReference type="HAMAP-Rule" id="MF_00057"/>
    </source>
</evidence>
<dbReference type="SUPFAM" id="SSF53448">
    <property type="entry name" value="Nucleotide-diphospho-sugar transferases"/>
    <property type="match status" value="1"/>
</dbReference>
<dbReference type="OrthoDB" id="9815559at2"/>
<dbReference type="NCBIfam" id="TIGR00466">
    <property type="entry name" value="kdsB"/>
    <property type="match status" value="1"/>
</dbReference>
<dbReference type="PANTHER" id="PTHR42866">
    <property type="entry name" value="3-DEOXY-MANNO-OCTULOSONATE CYTIDYLYLTRANSFERASE"/>
    <property type="match status" value="1"/>
</dbReference>
<dbReference type="InterPro" id="IPR004528">
    <property type="entry name" value="KdsB"/>
</dbReference>
<dbReference type="HAMAP" id="MF_00057">
    <property type="entry name" value="KdsB"/>
    <property type="match status" value="1"/>
</dbReference>
<comment type="function">
    <text evidence="5">Activates KDO (a required 8-carbon sugar) for incorporation into bacterial lipopolysaccharide in Gram-negative bacteria.</text>
</comment>
<keyword evidence="3 5" id="KW-0548">Nucleotidyltransferase</keyword>
<reference evidence="6 7" key="1">
    <citation type="submission" date="2018-02" db="EMBL/GenBank/DDBJ databases">
        <title>Genomic Encyclopedia of Archaeal and Bacterial Type Strains, Phase II (KMG-II): from individual species to whole genera.</title>
        <authorList>
            <person name="Goeker M."/>
        </authorList>
    </citation>
    <scope>NUCLEOTIDE SEQUENCE [LARGE SCALE GENOMIC DNA]</scope>
    <source>
        <strain evidence="6 7">DSM 29526</strain>
    </source>
</reference>
<dbReference type="Proteomes" id="UP000237662">
    <property type="component" value="Unassembled WGS sequence"/>
</dbReference>
<evidence type="ECO:0000313" key="6">
    <source>
        <dbReference type="EMBL" id="PPK86502.1"/>
    </source>
</evidence>
<keyword evidence="7" id="KW-1185">Reference proteome</keyword>
<dbReference type="InterPro" id="IPR029044">
    <property type="entry name" value="Nucleotide-diphossugar_trans"/>
</dbReference>
<dbReference type="PANTHER" id="PTHR42866:SF2">
    <property type="entry name" value="3-DEOXY-MANNO-OCTULOSONATE CYTIDYLYLTRANSFERASE, MITOCHONDRIAL"/>
    <property type="match status" value="1"/>
</dbReference>
<dbReference type="GO" id="GO:0005829">
    <property type="term" value="C:cytosol"/>
    <property type="evidence" value="ECO:0007669"/>
    <property type="project" value="TreeGrafter"/>
</dbReference>
<keyword evidence="4 5" id="KW-0448">Lipopolysaccharide biosynthesis</keyword>
<comment type="catalytic activity">
    <reaction evidence="5">
        <text>3-deoxy-alpha-D-manno-oct-2-ulosonate + CTP = CMP-3-deoxy-beta-D-manno-octulosonate + diphosphate</text>
        <dbReference type="Rhea" id="RHEA:23448"/>
        <dbReference type="ChEBI" id="CHEBI:33019"/>
        <dbReference type="ChEBI" id="CHEBI:37563"/>
        <dbReference type="ChEBI" id="CHEBI:85986"/>
        <dbReference type="ChEBI" id="CHEBI:85987"/>
        <dbReference type="EC" id="2.7.7.38"/>
    </reaction>
</comment>
<comment type="pathway">
    <text evidence="5">Nucleotide-sugar biosynthesis; CMP-3-deoxy-D-manno-octulosonate biosynthesis; CMP-3-deoxy-D-manno-octulosonate from 3-deoxy-D-manno-octulosonate and CTP: step 1/1.</text>
</comment>
<dbReference type="EMBL" id="PTJC01000006">
    <property type="protein sequence ID" value="PPK86502.1"/>
    <property type="molecule type" value="Genomic_DNA"/>
</dbReference>
<sequence>MILAVIPARYASTRFPGKPLIDLGGETLVQRVYKAVSAVTTIDQVVVATDDDRIFDHVRQFGGEAVMTSADHPSGTDRVAEAAAHYPDARIVVNVQGDEPFIRPDQLAAVLDCFASDRTQIATLAAPIRDEHALLSPNVVKVVRDAAGRALYFSRHAIPYLRDVAIGRWIDEGKHLQHVGLYAFRTAVLAELTRLSPTPLELAESLEQLRWLSAGYAIQVALTDRGSLGIDTPADVEEALLRLR</sequence>
<comment type="similarity">
    <text evidence="5">Belongs to the KdsB family.</text>
</comment>
<dbReference type="InterPro" id="IPR003329">
    <property type="entry name" value="Cytidylyl_trans"/>
</dbReference>
<dbReference type="Gene3D" id="3.90.550.10">
    <property type="entry name" value="Spore Coat Polysaccharide Biosynthesis Protein SpsA, Chain A"/>
    <property type="match status" value="1"/>
</dbReference>
<dbReference type="GO" id="GO:0016020">
    <property type="term" value="C:membrane"/>
    <property type="evidence" value="ECO:0007669"/>
    <property type="project" value="UniProtKB-SubCell"/>
</dbReference>
<name>A0A2S6I5S7_9BACT</name>
<dbReference type="Pfam" id="PF02348">
    <property type="entry name" value="CTP_transf_3"/>
    <property type="match status" value="1"/>
</dbReference>
<dbReference type="FunFam" id="3.90.550.10:FF:000011">
    <property type="entry name" value="3-deoxy-manno-octulosonate cytidylyltransferase"/>
    <property type="match status" value="1"/>
</dbReference>
<comment type="subcellular location">
    <subcellularLocation>
        <location evidence="5">Cytoplasm</location>
    </subcellularLocation>
    <subcellularLocation>
        <location evidence="1">Membrane</location>
    </subcellularLocation>
</comment>
<dbReference type="GO" id="GO:0033468">
    <property type="term" value="P:CMP-keto-3-deoxy-D-manno-octulosonic acid biosynthetic process"/>
    <property type="evidence" value="ECO:0007669"/>
    <property type="project" value="UniProtKB-UniRule"/>
</dbReference>
<dbReference type="NCBIfam" id="NF009905">
    <property type="entry name" value="PRK13368.1"/>
    <property type="match status" value="1"/>
</dbReference>
<accession>A0A2S6I5S7</accession>